<dbReference type="InterPro" id="IPR002110">
    <property type="entry name" value="Ankyrin_rpt"/>
</dbReference>
<dbReference type="OrthoDB" id="4772757at2759"/>
<evidence type="ECO:0000256" key="2">
    <source>
        <dbReference type="ARBA" id="ARBA00023043"/>
    </source>
</evidence>
<evidence type="ECO:0000256" key="1">
    <source>
        <dbReference type="ARBA" id="ARBA00022737"/>
    </source>
</evidence>
<reference evidence="4 5" key="1">
    <citation type="journal article" date="2018" name="IMA Fungus">
        <title>IMA Genome-F 9: Draft genome sequence of Annulohypoxylon stygium, Aspergillus mulundensis, Berkeleyomyces basicola (syn. Thielaviopsis basicola), Ceratocystis smalleyi, two Cercospora beticola strains, Coleophoma cylindrospora, Fusarium fracticaudum, Phialophora cf. hyalina, and Morchella septimelata.</title>
        <authorList>
            <person name="Wingfield B.D."/>
            <person name="Bills G.F."/>
            <person name="Dong Y."/>
            <person name="Huang W."/>
            <person name="Nel W.J."/>
            <person name="Swalarsk-Parry B.S."/>
            <person name="Vaghefi N."/>
            <person name="Wilken P.M."/>
            <person name="An Z."/>
            <person name="de Beer Z.W."/>
            <person name="De Vos L."/>
            <person name="Chen L."/>
            <person name="Duong T.A."/>
            <person name="Gao Y."/>
            <person name="Hammerbacher A."/>
            <person name="Kikkert J.R."/>
            <person name="Li Y."/>
            <person name="Li H."/>
            <person name="Li K."/>
            <person name="Li Q."/>
            <person name="Liu X."/>
            <person name="Ma X."/>
            <person name="Naidoo K."/>
            <person name="Pethybridge S.J."/>
            <person name="Sun J."/>
            <person name="Steenkamp E.T."/>
            <person name="van der Nest M.A."/>
            <person name="van Wyk S."/>
            <person name="Wingfield M.J."/>
            <person name="Xiong C."/>
            <person name="Yue Q."/>
            <person name="Zhang X."/>
        </authorList>
    </citation>
    <scope>NUCLEOTIDE SEQUENCE [LARGE SCALE GENOMIC DNA]</scope>
    <source>
        <strain evidence="4 5">BP 5553</strain>
    </source>
</reference>
<dbReference type="PANTHER" id="PTHR24198">
    <property type="entry name" value="ANKYRIN REPEAT AND PROTEIN KINASE DOMAIN-CONTAINING PROTEIN"/>
    <property type="match status" value="1"/>
</dbReference>
<proteinExistence type="predicted"/>
<evidence type="ECO:0000313" key="4">
    <source>
        <dbReference type="EMBL" id="RDL36636.1"/>
    </source>
</evidence>
<organism evidence="4 5">
    <name type="scientific">Venustampulla echinocandica</name>
    <dbReference type="NCBI Taxonomy" id="2656787"/>
    <lineage>
        <taxon>Eukaryota</taxon>
        <taxon>Fungi</taxon>
        <taxon>Dikarya</taxon>
        <taxon>Ascomycota</taxon>
        <taxon>Pezizomycotina</taxon>
        <taxon>Leotiomycetes</taxon>
        <taxon>Helotiales</taxon>
        <taxon>Pleuroascaceae</taxon>
        <taxon>Venustampulla</taxon>
    </lineage>
</organism>
<gene>
    <name evidence="4" type="ORF">BP5553_05988</name>
</gene>
<evidence type="ECO:0000256" key="3">
    <source>
        <dbReference type="PROSITE-ProRule" id="PRU00023"/>
    </source>
</evidence>
<keyword evidence="2 3" id="KW-0040">ANK repeat</keyword>
<dbReference type="Pfam" id="PF12796">
    <property type="entry name" value="Ank_2"/>
    <property type="match status" value="1"/>
</dbReference>
<dbReference type="InterPro" id="IPR036770">
    <property type="entry name" value="Ankyrin_rpt-contain_sf"/>
</dbReference>
<keyword evidence="5" id="KW-1185">Reference proteome</keyword>
<dbReference type="AlphaFoldDB" id="A0A370TM81"/>
<dbReference type="Gene3D" id="1.25.40.20">
    <property type="entry name" value="Ankyrin repeat-containing domain"/>
    <property type="match status" value="1"/>
</dbReference>
<sequence length="400" mass="44647">MQLLELPLDILKIVIKFTVQELRLKSMKTRLTCRTFANEIFDAVITTRVIEDAAIYSLGLFRIAYHHNVIARYLYHRVCTDGSVTHPWITTIRETSQMLAQHTSLENDAARVELIERGACLCLAVNAGCGVFRVMKREEKDDRAQLEGCTWANCLAIAAWIGDKTLVEALNKGSDPPSFFGRPSWAAAAQGHADILQFFLDEGALPYEPTFVAGPNFSRSKSPLGAAAYMGQENTARLYIRPPYYCSETQLEEKTAVYFAAQGNQPTTLKVLLEHCRENSTPQEFLSIIDGALVWSCRRGATICAQILLDYGADVNESDTAPRSCLQLAVIAGNAPIVKMLLDAGASLEADGMVHRRSSTILTQRKRQKDALTEAYRRDNTAIIKMIEDRRELIREGLLR</sequence>
<dbReference type="EMBL" id="NPIC01000004">
    <property type="protein sequence ID" value="RDL36636.1"/>
    <property type="molecule type" value="Genomic_DNA"/>
</dbReference>
<keyword evidence="1" id="KW-0677">Repeat</keyword>
<protein>
    <submittedName>
        <fullName evidence="4">Uncharacterized protein</fullName>
    </submittedName>
</protein>
<dbReference type="SMART" id="SM00248">
    <property type="entry name" value="ANK"/>
    <property type="match status" value="4"/>
</dbReference>
<feature type="repeat" description="ANK" evidence="3">
    <location>
        <begin position="321"/>
        <end position="353"/>
    </location>
</feature>
<accession>A0A370TM81</accession>
<dbReference type="Proteomes" id="UP000254866">
    <property type="component" value="Unassembled WGS sequence"/>
</dbReference>
<dbReference type="PANTHER" id="PTHR24198:SF195">
    <property type="entry name" value="DEATH DOMAIN-CONTAINING PROTEIN"/>
    <property type="match status" value="1"/>
</dbReference>
<dbReference type="RefSeq" id="XP_031869292.1">
    <property type="nucleotide sequence ID" value="XM_032014611.1"/>
</dbReference>
<comment type="caution">
    <text evidence="4">The sequence shown here is derived from an EMBL/GenBank/DDBJ whole genome shotgun (WGS) entry which is preliminary data.</text>
</comment>
<dbReference type="PROSITE" id="PS50088">
    <property type="entry name" value="ANK_REPEAT"/>
    <property type="match status" value="1"/>
</dbReference>
<evidence type="ECO:0000313" key="5">
    <source>
        <dbReference type="Proteomes" id="UP000254866"/>
    </source>
</evidence>
<dbReference type="SUPFAM" id="SSF48403">
    <property type="entry name" value="Ankyrin repeat"/>
    <property type="match status" value="1"/>
</dbReference>
<dbReference type="STRING" id="2656787.A0A370TM81"/>
<name>A0A370TM81_9HELO</name>
<dbReference type="GeneID" id="43598837"/>